<proteinExistence type="predicted"/>
<dbReference type="AlphaFoldDB" id="A0A934N3I2"/>
<dbReference type="Pfam" id="PF05239">
    <property type="entry name" value="PRC"/>
    <property type="match status" value="1"/>
</dbReference>
<dbReference type="InterPro" id="IPR011033">
    <property type="entry name" value="PRC_barrel-like_sf"/>
</dbReference>
<dbReference type="Proteomes" id="UP000612893">
    <property type="component" value="Unassembled WGS sequence"/>
</dbReference>
<dbReference type="InterPro" id="IPR027275">
    <property type="entry name" value="PRC-brl_dom"/>
</dbReference>
<evidence type="ECO:0000259" key="1">
    <source>
        <dbReference type="Pfam" id="PF05239"/>
    </source>
</evidence>
<dbReference type="EMBL" id="JAEKNR010000142">
    <property type="protein sequence ID" value="MBJ7599180.1"/>
    <property type="molecule type" value="Genomic_DNA"/>
</dbReference>
<reference evidence="2" key="1">
    <citation type="submission" date="2020-10" db="EMBL/GenBank/DDBJ databases">
        <title>Ca. Dormibacterota MAGs.</title>
        <authorList>
            <person name="Montgomery K."/>
        </authorList>
    </citation>
    <scope>NUCLEOTIDE SEQUENCE [LARGE SCALE GENOMIC DNA]</scope>
    <source>
        <strain evidence="2">SC8812_S17_10</strain>
    </source>
</reference>
<evidence type="ECO:0000313" key="2">
    <source>
        <dbReference type="EMBL" id="MBJ7599180.1"/>
    </source>
</evidence>
<comment type="caution">
    <text evidence="2">The sequence shown here is derived from an EMBL/GenBank/DDBJ whole genome shotgun (WGS) entry which is preliminary data.</text>
</comment>
<feature type="domain" description="PRC-barrel" evidence="1">
    <location>
        <begin position="134"/>
        <end position="187"/>
    </location>
</feature>
<evidence type="ECO:0000313" key="3">
    <source>
        <dbReference type="Proteomes" id="UP000612893"/>
    </source>
</evidence>
<dbReference type="RefSeq" id="WP_338202653.1">
    <property type="nucleotide sequence ID" value="NZ_JAEKNR010000142.1"/>
</dbReference>
<organism evidence="2 3">
    <name type="scientific">Candidatus Nephthysia bennettiae</name>
    <dbReference type="NCBI Taxonomy" id="3127016"/>
    <lineage>
        <taxon>Bacteria</taxon>
        <taxon>Bacillati</taxon>
        <taxon>Candidatus Dormiibacterota</taxon>
        <taxon>Candidatus Dormibacteria</taxon>
        <taxon>Candidatus Dormibacterales</taxon>
        <taxon>Candidatus Dormibacteraceae</taxon>
        <taxon>Candidatus Nephthysia</taxon>
    </lineage>
</organism>
<dbReference type="SUPFAM" id="SSF50346">
    <property type="entry name" value="PRC-barrel domain"/>
    <property type="match status" value="2"/>
</dbReference>
<gene>
    <name evidence="2" type="ORF">JF922_14045</name>
</gene>
<dbReference type="Gene3D" id="2.30.30.240">
    <property type="entry name" value="PRC-barrel domain"/>
    <property type="match status" value="1"/>
</dbReference>
<protein>
    <submittedName>
        <fullName evidence="2">PRC-barrel domain-containing protein</fullName>
    </submittedName>
</protein>
<sequence>MRELRIGEDVLAPDGERLGSVERLVIDPTAHLVTHIVVDGRVLGLGRVRDAGPDGLVADVDRDAMARLPEVHSELLGTPGEAWSPPPGYRLQNFLSFAEAIVGQGPYVPPVQADLDLSAVHEITPSSPVWSGKRRLGEVADVVTDDSGALIDFVLDRGFLHRRVRVPAGRVVEVIGNNVHVDLTEEEVADLPPEDVGSRTP</sequence>
<accession>A0A934N3I2</accession>
<name>A0A934N3I2_9BACT</name>
<keyword evidence="3" id="KW-1185">Reference proteome</keyword>